<dbReference type="EC" id="3.1.1.-" evidence="6"/>
<name>A0AAD9KWZ0_RIDPI</name>
<accession>A0AAD9KWZ0</accession>
<evidence type="ECO:0000256" key="1">
    <source>
        <dbReference type="ARBA" id="ARBA00005964"/>
    </source>
</evidence>
<evidence type="ECO:0000256" key="5">
    <source>
        <dbReference type="PIRSR" id="PIRSR600997-1"/>
    </source>
</evidence>
<feature type="signal peptide" evidence="7">
    <location>
        <begin position="1"/>
        <end position="15"/>
    </location>
</feature>
<comment type="similarity">
    <text evidence="1 6">Belongs to the type-B carboxylesterase/lipase family.</text>
</comment>
<dbReference type="SUPFAM" id="SSF53474">
    <property type="entry name" value="alpha/beta-Hydrolases"/>
    <property type="match status" value="1"/>
</dbReference>
<dbReference type="InterPro" id="IPR050654">
    <property type="entry name" value="AChE-related_enzymes"/>
</dbReference>
<feature type="active site" description="Charge relay system" evidence="5">
    <location>
        <position position="467"/>
    </location>
</feature>
<reference evidence="9" key="1">
    <citation type="journal article" date="2023" name="Mol. Biol. Evol.">
        <title>Third-Generation Sequencing Reveals the Adaptive Role of the Epigenome in Three Deep-Sea Polychaetes.</title>
        <authorList>
            <person name="Perez M."/>
            <person name="Aroh O."/>
            <person name="Sun Y."/>
            <person name="Lan Y."/>
            <person name="Juniper S.K."/>
            <person name="Young C.R."/>
            <person name="Angers B."/>
            <person name="Qian P.Y."/>
        </authorList>
    </citation>
    <scope>NUCLEOTIDE SEQUENCE</scope>
    <source>
        <strain evidence="9">R07B-5</strain>
    </source>
</reference>
<dbReference type="InterPro" id="IPR002018">
    <property type="entry name" value="CarbesteraseB"/>
</dbReference>
<evidence type="ECO:0000256" key="6">
    <source>
        <dbReference type="RuleBase" id="RU361235"/>
    </source>
</evidence>
<dbReference type="GO" id="GO:0006581">
    <property type="term" value="P:acetylcholine catabolic process"/>
    <property type="evidence" value="ECO:0007669"/>
    <property type="project" value="TreeGrafter"/>
</dbReference>
<keyword evidence="7" id="KW-0732">Signal</keyword>
<dbReference type="PANTHER" id="PTHR43918:SF12">
    <property type="entry name" value="ACETYLCHOLINESTERASE 1"/>
    <property type="match status" value="1"/>
</dbReference>
<evidence type="ECO:0000256" key="4">
    <source>
        <dbReference type="ARBA" id="ARBA00023157"/>
    </source>
</evidence>
<dbReference type="GO" id="GO:0005615">
    <property type="term" value="C:extracellular space"/>
    <property type="evidence" value="ECO:0007669"/>
    <property type="project" value="TreeGrafter"/>
</dbReference>
<dbReference type="Proteomes" id="UP001209878">
    <property type="component" value="Unassembled WGS sequence"/>
</dbReference>
<feature type="domain" description="Carboxylesterase type B" evidence="8">
    <location>
        <begin position="22"/>
        <end position="507"/>
    </location>
</feature>
<organism evidence="9 10">
    <name type="scientific">Ridgeia piscesae</name>
    <name type="common">Tubeworm</name>
    <dbReference type="NCBI Taxonomy" id="27915"/>
    <lineage>
        <taxon>Eukaryota</taxon>
        <taxon>Metazoa</taxon>
        <taxon>Spiralia</taxon>
        <taxon>Lophotrochozoa</taxon>
        <taxon>Annelida</taxon>
        <taxon>Polychaeta</taxon>
        <taxon>Sedentaria</taxon>
        <taxon>Canalipalpata</taxon>
        <taxon>Sabellida</taxon>
        <taxon>Siboglinidae</taxon>
        <taxon>Ridgeia</taxon>
    </lineage>
</organism>
<dbReference type="Pfam" id="PF00135">
    <property type="entry name" value="COesterase"/>
    <property type="match status" value="1"/>
</dbReference>
<dbReference type="PROSITE" id="PS00941">
    <property type="entry name" value="CARBOXYLESTERASE_B_2"/>
    <property type="match status" value="1"/>
</dbReference>
<dbReference type="InterPro" id="IPR029058">
    <property type="entry name" value="AB_hydrolase_fold"/>
</dbReference>
<proteinExistence type="inferred from homology"/>
<evidence type="ECO:0000259" key="8">
    <source>
        <dbReference type="Pfam" id="PF00135"/>
    </source>
</evidence>
<dbReference type="AlphaFoldDB" id="A0AAD9KWZ0"/>
<dbReference type="PRINTS" id="PR00878">
    <property type="entry name" value="CHOLNESTRASE"/>
</dbReference>
<dbReference type="CDD" id="cd00312">
    <property type="entry name" value="Esterase_lipase"/>
    <property type="match status" value="1"/>
</dbReference>
<evidence type="ECO:0000256" key="2">
    <source>
        <dbReference type="ARBA" id="ARBA00022487"/>
    </source>
</evidence>
<dbReference type="FunFam" id="3.40.50.1820:FF:000029">
    <property type="entry name" value="Acetylcholinesterase"/>
    <property type="match status" value="1"/>
</dbReference>
<evidence type="ECO:0000313" key="10">
    <source>
        <dbReference type="Proteomes" id="UP001209878"/>
    </source>
</evidence>
<gene>
    <name evidence="9" type="ORF">NP493_527g05011</name>
</gene>
<feature type="active site" description="Charge relay system" evidence="5">
    <location>
        <position position="350"/>
    </location>
</feature>
<evidence type="ECO:0000256" key="3">
    <source>
        <dbReference type="ARBA" id="ARBA00022801"/>
    </source>
</evidence>
<dbReference type="GO" id="GO:0003990">
    <property type="term" value="F:acetylcholinesterase activity"/>
    <property type="evidence" value="ECO:0007669"/>
    <property type="project" value="TreeGrafter"/>
</dbReference>
<dbReference type="InterPro" id="IPR019819">
    <property type="entry name" value="Carboxylesterase_B_CS"/>
</dbReference>
<evidence type="ECO:0000256" key="7">
    <source>
        <dbReference type="SAM" id="SignalP"/>
    </source>
</evidence>
<feature type="active site" description="Acyl-ester intermediate" evidence="5">
    <location>
        <position position="221"/>
    </location>
</feature>
<feature type="chain" id="PRO_5042139019" description="Carboxylic ester hydrolase" evidence="7">
    <location>
        <begin position="16"/>
        <end position="507"/>
    </location>
</feature>
<protein>
    <recommendedName>
        <fullName evidence="6">Carboxylic ester hydrolase</fullName>
        <ecNumber evidence="6">3.1.1.-</ecNumber>
    </recommendedName>
</protein>
<dbReference type="Gene3D" id="3.40.50.1820">
    <property type="entry name" value="alpha/beta hydrolase"/>
    <property type="match status" value="1"/>
</dbReference>
<sequence length="507" mass="56293">MELTLLCVVLACVHARATRYLEVSTRSGKLRGFRETVEGRDVDVFLGVPYARPPVGPLRFRRPQMTSPWSTTLDATRHPPACYQQVDESFERFQGVEMWNPNTNMSEDCLYLNIWAPADKGPSAGGETKARTVMVWIYGGSFSSGSANLDVYDGRILAATNDVVVVSMQYRMGALGFLYLDVPEAPGNMGLLDQLMALQWVYNNIRAFGGDSHAITLFGESSGAASVGLHLLSPLSRKLVRYAIMESSSALSPWAVDLPSVARARATSLADSLGCDARDVTPATAIFECIARHDARTISATMWTIPDRSHIPTPFVPTVDRYFLRDHPSNVLRKQRFKKTPVLMGVNEHEGSYFLVYIFPDVVTLNASRRISRAEFVRSLPTLVPQSRADDVTAASVSFEYGVPYRHGGATVDYRDVMEGLLGDVAFICPVVDFADAFADAGLPVYVYRFTHRTSQNAWPAWMGAMHGYEIDHVFGCPLNVSLNYTRAEAELSRRLMTYWTNFAKFG</sequence>
<keyword evidence="2" id="KW-0719">Serine esterase</keyword>
<keyword evidence="10" id="KW-1185">Reference proteome</keyword>
<dbReference type="InterPro" id="IPR019826">
    <property type="entry name" value="Carboxylesterase_B_AS"/>
</dbReference>
<dbReference type="InterPro" id="IPR000997">
    <property type="entry name" value="Cholinesterase"/>
</dbReference>
<dbReference type="PROSITE" id="PS00122">
    <property type="entry name" value="CARBOXYLESTERASE_B_1"/>
    <property type="match status" value="1"/>
</dbReference>
<keyword evidence="3 6" id="KW-0378">Hydrolase</keyword>
<comment type="caution">
    <text evidence="9">The sequence shown here is derived from an EMBL/GenBank/DDBJ whole genome shotgun (WGS) entry which is preliminary data.</text>
</comment>
<dbReference type="GO" id="GO:0005886">
    <property type="term" value="C:plasma membrane"/>
    <property type="evidence" value="ECO:0007669"/>
    <property type="project" value="TreeGrafter"/>
</dbReference>
<dbReference type="GO" id="GO:0019695">
    <property type="term" value="P:choline metabolic process"/>
    <property type="evidence" value="ECO:0007669"/>
    <property type="project" value="TreeGrafter"/>
</dbReference>
<dbReference type="EMBL" id="JAODUO010000527">
    <property type="protein sequence ID" value="KAK2178847.1"/>
    <property type="molecule type" value="Genomic_DNA"/>
</dbReference>
<evidence type="ECO:0000313" key="9">
    <source>
        <dbReference type="EMBL" id="KAK2178847.1"/>
    </source>
</evidence>
<dbReference type="PANTHER" id="PTHR43918">
    <property type="entry name" value="ACETYLCHOLINESTERASE"/>
    <property type="match status" value="1"/>
</dbReference>
<keyword evidence="4" id="KW-1015">Disulfide bond</keyword>